<accession>A0A6C0I095</accession>
<evidence type="ECO:0000313" key="1">
    <source>
        <dbReference type="EMBL" id="QHT86030.1"/>
    </source>
</evidence>
<proteinExistence type="predicted"/>
<dbReference type="EMBL" id="MN740057">
    <property type="protein sequence ID" value="QHT86030.1"/>
    <property type="molecule type" value="Genomic_DNA"/>
</dbReference>
<name>A0A6C0I095_9ZZZZ</name>
<reference evidence="1" key="1">
    <citation type="journal article" date="2020" name="Nature">
        <title>Giant virus diversity and host interactions through global metagenomics.</title>
        <authorList>
            <person name="Schulz F."/>
            <person name="Roux S."/>
            <person name="Paez-Espino D."/>
            <person name="Jungbluth S."/>
            <person name="Walsh D.A."/>
            <person name="Denef V.J."/>
            <person name="McMahon K.D."/>
            <person name="Konstantinidis K.T."/>
            <person name="Eloe-Fadrosh E.A."/>
            <person name="Kyrpides N.C."/>
            <person name="Woyke T."/>
        </authorList>
    </citation>
    <scope>NUCLEOTIDE SEQUENCE</scope>
    <source>
        <strain evidence="1">GVMAG-M-3300023184-184</strain>
    </source>
</reference>
<dbReference type="AlphaFoldDB" id="A0A6C0I095"/>
<protein>
    <submittedName>
        <fullName evidence="1">Uncharacterized protein</fullName>
    </submittedName>
</protein>
<organism evidence="1">
    <name type="scientific">viral metagenome</name>
    <dbReference type="NCBI Taxonomy" id="1070528"/>
    <lineage>
        <taxon>unclassified sequences</taxon>
        <taxon>metagenomes</taxon>
        <taxon>organismal metagenomes</taxon>
    </lineage>
</organism>
<sequence>MKIALIITGQLRTYKLCCNILKNTLIDKYDIDVFLSIDKSNKLQSDNLNSTNNSDDIDIQDAIQFFTPKDLFINNNYDNIFEKIEVNTSIRENRLILEQYYIVQQGYKLVINYSKTNNIKYDAVIRVRFDQFIWSETSKILSQFVISNSRGSKVIKYTPENINEINIISKNLTIEIDKPISNEIYIFGSGCINKIKWINDQFWVHSFDITNTISNFYNDIPSIINEVLSKKLSPKKCPYFELIFGIFLKNNNITIKKSKIKGEFCREIFV</sequence>